<organism evidence="2 3">
    <name type="scientific">Chitinophaga pinensis</name>
    <dbReference type="NCBI Taxonomy" id="79329"/>
    <lineage>
        <taxon>Bacteria</taxon>
        <taxon>Pseudomonadati</taxon>
        <taxon>Bacteroidota</taxon>
        <taxon>Chitinophagia</taxon>
        <taxon>Chitinophagales</taxon>
        <taxon>Chitinophagaceae</taxon>
        <taxon>Chitinophaga</taxon>
    </lineage>
</organism>
<sequence>MKYLYTGMSVLFLLFCAGIVLIRLKAFPDGGIGAVFGAPDPMIGNTVTLYSTLAVLCLFLINKEALRNHFFNALIIPLFAGGSIAVLWLIIGDLNGGVFITTRSGAAVQVNWYSLCLQ</sequence>
<gene>
    <name evidence="2" type="ORF">FEF09_19200</name>
</gene>
<keyword evidence="1" id="KW-0812">Transmembrane</keyword>
<evidence type="ECO:0000313" key="3">
    <source>
        <dbReference type="Proteomes" id="UP000318815"/>
    </source>
</evidence>
<feature type="transmembrane region" description="Helical" evidence="1">
    <location>
        <begin position="42"/>
        <end position="61"/>
    </location>
</feature>
<evidence type="ECO:0000256" key="1">
    <source>
        <dbReference type="SAM" id="Phobius"/>
    </source>
</evidence>
<reference evidence="2 3" key="1">
    <citation type="submission" date="2019-08" db="EMBL/GenBank/DDBJ databases">
        <title>Whole genome sequencing of chitin degrading bacteria Chitinophaga pinensis YS16.</title>
        <authorList>
            <person name="Singh R.P."/>
            <person name="Manchanda G."/>
            <person name="Maurya I.K."/>
            <person name="Joshi N.K."/>
            <person name="Srivastava A.K."/>
        </authorList>
    </citation>
    <scope>NUCLEOTIDE SEQUENCE [LARGE SCALE GENOMIC DNA]</scope>
    <source>
        <strain evidence="2 3">YS-16</strain>
    </source>
</reference>
<proteinExistence type="predicted"/>
<name>A0A5C6LN14_9BACT</name>
<protein>
    <recommendedName>
        <fullName evidence="4">DUF4293 family protein</fullName>
    </recommendedName>
</protein>
<keyword evidence="1" id="KW-0472">Membrane</keyword>
<dbReference type="OrthoDB" id="9787779at2"/>
<evidence type="ECO:0000313" key="2">
    <source>
        <dbReference type="EMBL" id="TWV98864.1"/>
    </source>
</evidence>
<feature type="transmembrane region" description="Helical" evidence="1">
    <location>
        <begin position="73"/>
        <end position="91"/>
    </location>
</feature>
<keyword evidence="1" id="KW-1133">Transmembrane helix</keyword>
<accession>A0A5C6LN14</accession>
<dbReference type="EMBL" id="VOHS01000021">
    <property type="protein sequence ID" value="TWV98864.1"/>
    <property type="molecule type" value="Genomic_DNA"/>
</dbReference>
<dbReference type="Proteomes" id="UP000318815">
    <property type="component" value="Unassembled WGS sequence"/>
</dbReference>
<dbReference type="RefSeq" id="WP_146306620.1">
    <property type="nucleotide sequence ID" value="NZ_VOHS01000021.1"/>
</dbReference>
<keyword evidence="3" id="KW-1185">Reference proteome</keyword>
<evidence type="ECO:0008006" key="4">
    <source>
        <dbReference type="Google" id="ProtNLM"/>
    </source>
</evidence>
<comment type="caution">
    <text evidence="2">The sequence shown here is derived from an EMBL/GenBank/DDBJ whole genome shotgun (WGS) entry which is preliminary data.</text>
</comment>
<dbReference type="AlphaFoldDB" id="A0A5C6LN14"/>